<evidence type="ECO:0000313" key="13">
    <source>
        <dbReference type="Proteomes" id="UP001642483"/>
    </source>
</evidence>
<evidence type="ECO:0000259" key="11">
    <source>
        <dbReference type="PROSITE" id="PS50003"/>
    </source>
</evidence>
<accession>A0ABP0H2J3</accession>
<feature type="region of interest" description="Disordered" evidence="10">
    <location>
        <begin position="237"/>
        <end position="271"/>
    </location>
</feature>
<evidence type="ECO:0000256" key="2">
    <source>
        <dbReference type="ARBA" id="ARBA00015710"/>
    </source>
</evidence>
<comment type="caution">
    <text evidence="12">The sequence shown here is derived from an EMBL/GenBank/DDBJ whole genome shotgun (WGS) entry which is preliminary data.</text>
</comment>
<evidence type="ECO:0000256" key="5">
    <source>
        <dbReference type="ARBA" id="ARBA00022737"/>
    </source>
</evidence>
<dbReference type="Proteomes" id="UP001642483">
    <property type="component" value="Unassembled WGS sequence"/>
</dbReference>
<evidence type="ECO:0000256" key="4">
    <source>
        <dbReference type="ARBA" id="ARBA00022604"/>
    </source>
</evidence>
<evidence type="ECO:0000256" key="10">
    <source>
        <dbReference type="SAM" id="MobiDB-lite"/>
    </source>
</evidence>
<feature type="region of interest" description="Disordered" evidence="10">
    <location>
        <begin position="918"/>
        <end position="1069"/>
    </location>
</feature>
<dbReference type="SMART" id="SM01244">
    <property type="entry name" value="IRS"/>
    <property type="match status" value="1"/>
</dbReference>
<dbReference type="SUPFAM" id="SSF50729">
    <property type="entry name" value="PH domain-like"/>
    <property type="match status" value="2"/>
</dbReference>
<feature type="domain" description="PH" evidence="11">
    <location>
        <begin position="13"/>
        <end position="110"/>
    </location>
</feature>
<dbReference type="Gene3D" id="2.30.29.30">
    <property type="entry name" value="Pleckstrin-homology domain (PH domain)/Phosphotyrosine-binding domain (PTB)"/>
    <property type="match status" value="2"/>
</dbReference>
<dbReference type="CDD" id="cd01257">
    <property type="entry name" value="PH_IRS"/>
    <property type="match status" value="1"/>
</dbReference>
<feature type="compositionally biased region" description="Low complexity" evidence="10">
    <location>
        <begin position="660"/>
        <end position="672"/>
    </location>
</feature>
<dbReference type="PROSITE" id="PS50003">
    <property type="entry name" value="PH_DOMAIN"/>
    <property type="match status" value="1"/>
</dbReference>
<keyword evidence="6" id="KW-0221">Differentiation</keyword>
<sequence>MPPEQDNTSMTTDIVLKGSLRKAKSWNKRYFVLREGSPAKLEYYENEKRWRANKLKRSINLEKPWNVDTKKDSKHDYLIVIFTEDEYFSMAADCVETQMQWVQALQRVVRPEPGSLLFKHVWHVTLDNKELDMSKSNLMINLQGPHRICLTHDQMVFVHANSNGGGDRSKGDPIEIRITTIRVCGHKETSFFIEPGRGSGIGNGKLWMDLNDEVMAQQMHSTILELMYALKQEEDSNGYRGRSYSSGSNCGRMRSVRSQNKNPPPSLIGMGKIPNILSSSKRVRCDSLPAPHVVGLNDSRLRAGSEGEHTMKRPSRFSGLHDTNGSISPGMRRFHHSSKRGTYICNHHHPNITHTHTVSLPGSCNNSSAASSTEHLNAGFISNSEFLSAYSNGGAPLTPLTQSPVVGEHQTEDFVGGHSPTQGYMQLSTQQRLRCQKTYQNNGRSMTPEFPTQSNPTIHEDSAAHNYCHNCLSHIPSCAYNEYYYQQRVQVLPFEPAPPPPNVQPPPLGPTTTSASFNHEYTNVPAHSRAPSLDDNLSCGTATSSLSVSPQQMVNFAQNADASEYVPMSSHVDTRTSIDALGIESQCSSQEDDGSLSDTPTSSSPKSSQPVESFPSTLNEYATMNSDNSFTYPHQKMSNTNHRSHTSQSFLSKIYSTLASGGSLSPSSNSPGHGRGTPPSADYTPMNPPTPISSQISENQSRLVNSSHQQTEVCNGYVQMRSFINQSLPKEIENRRRSVPDAAMRANNSNLTPPYGYSPDKPFELMNPVQQFCPTCVNQITLGKAMGDDSEYCKMQSMSPRYNCQLKLPCDTCDVPGRNRLVTTASINYLSPPTSETTSRISTPSPSTKSSDEYLNMKPLQQEVADISFNRNRSRTGTGDSGRSNASSSPSESGMFSKDADIADGCLPVSGRTFHSIRSVAENKNNRLTSQKKERNGPSRYSTNSLDRPKKAQLRPKSLGLRHTREGGNARRTQSLRHGKKSTPPSLDIFRGAHRSSPPIGKPTSRPPLSPGGEYVNIDYTKAQEQAAQSPYVIKSHSKSSSPRLRHVKHSSPDLITTGSTSPEKPAST</sequence>
<keyword evidence="3" id="KW-0597">Phosphoprotein</keyword>
<comment type="function">
    <text evidence="9">Activates phosphatidylinositol 3-kinase when bound to the regulatory p85 subunit. May mediate the control of various cellular processes by insulin-like peptides. When phosphorylated by the insulin receptor binds specifically to various cellular proteins containing SH2 domains. Involved in control of cell proliferation, cell size, and body and organ growth throughout development. Also has a role in a signaling pathway controlling the physiological response required to endure periods of low nutrient conditions. Insulin/insulin-like growth factor (IGF) signaling pathway has a role in regulating aging and is necessary in the ovary for vitellogenic maturation.</text>
</comment>
<dbReference type="SMART" id="SM00310">
    <property type="entry name" value="PTBI"/>
    <property type="match status" value="1"/>
</dbReference>
<dbReference type="Pfam" id="PF00169">
    <property type="entry name" value="PH"/>
    <property type="match status" value="1"/>
</dbReference>
<evidence type="ECO:0000256" key="1">
    <source>
        <dbReference type="ARBA" id="ARBA00011440"/>
    </source>
</evidence>
<reference evidence="12 13" key="1">
    <citation type="submission" date="2024-02" db="EMBL/GenBank/DDBJ databases">
        <authorList>
            <person name="Daric V."/>
            <person name="Darras S."/>
        </authorList>
    </citation>
    <scope>NUCLEOTIDE SEQUENCE [LARGE SCALE GENOMIC DNA]</scope>
</reference>
<feature type="compositionally biased region" description="Low complexity" evidence="10">
    <location>
        <begin position="831"/>
        <end position="849"/>
    </location>
</feature>
<proteinExistence type="predicted"/>
<dbReference type="InterPro" id="IPR039011">
    <property type="entry name" value="IRS"/>
</dbReference>
<keyword evidence="13" id="KW-1185">Reference proteome</keyword>
<keyword evidence="7" id="KW-0896">Oogenesis</keyword>
<feature type="compositionally biased region" description="Pro residues" evidence="10">
    <location>
        <begin position="495"/>
        <end position="509"/>
    </location>
</feature>
<feature type="compositionally biased region" description="Polar residues" evidence="10">
    <location>
        <begin position="614"/>
        <end position="648"/>
    </location>
</feature>
<dbReference type="InterPro" id="IPR011993">
    <property type="entry name" value="PH-like_dom_sf"/>
</dbReference>
<protein>
    <recommendedName>
        <fullName evidence="2">Insulin receptor substrate 1</fullName>
    </recommendedName>
    <alternativeName>
        <fullName evidence="8">Protein chico</fullName>
    </alternativeName>
</protein>
<evidence type="ECO:0000256" key="9">
    <source>
        <dbReference type="ARBA" id="ARBA00046145"/>
    </source>
</evidence>
<evidence type="ECO:0000256" key="7">
    <source>
        <dbReference type="ARBA" id="ARBA00022943"/>
    </source>
</evidence>
<keyword evidence="4" id="KW-0341">Growth regulation</keyword>
<comment type="subunit">
    <text evidence="1">Bindings to phosphatidylinositol 3-kinase and SHP2.</text>
</comment>
<dbReference type="Pfam" id="PF02174">
    <property type="entry name" value="IRS"/>
    <property type="match status" value="1"/>
</dbReference>
<feature type="region of interest" description="Disordered" evidence="10">
    <location>
        <begin position="586"/>
        <end position="648"/>
    </location>
</feature>
<evidence type="ECO:0000256" key="3">
    <source>
        <dbReference type="ARBA" id="ARBA00022553"/>
    </source>
</evidence>
<feature type="region of interest" description="Disordered" evidence="10">
    <location>
        <begin position="660"/>
        <end position="710"/>
    </location>
</feature>
<feature type="region of interest" description="Disordered" evidence="10">
    <location>
        <begin position="826"/>
        <end position="899"/>
    </location>
</feature>
<feature type="compositionally biased region" description="Polar residues" evidence="10">
    <location>
        <begin position="869"/>
        <end position="894"/>
    </location>
</feature>
<name>A0ABP0H2J3_CLALP</name>
<feature type="compositionally biased region" description="Polar residues" evidence="10">
    <location>
        <begin position="692"/>
        <end position="710"/>
    </location>
</feature>
<organism evidence="12 13">
    <name type="scientific">Clavelina lepadiformis</name>
    <name type="common">Light-bulb sea squirt</name>
    <name type="synonym">Ascidia lepadiformis</name>
    <dbReference type="NCBI Taxonomy" id="159417"/>
    <lineage>
        <taxon>Eukaryota</taxon>
        <taxon>Metazoa</taxon>
        <taxon>Chordata</taxon>
        <taxon>Tunicata</taxon>
        <taxon>Ascidiacea</taxon>
        <taxon>Aplousobranchia</taxon>
        <taxon>Clavelinidae</taxon>
        <taxon>Clavelina</taxon>
    </lineage>
</organism>
<dbReference type="PANTHER" id="PTHR10614">
    <property type="entry name" value="INSULIN RECEPTOR SUBSTRATE"/>
    <property type="match status" value="1"/>
</dbReference>
<gene>
    <name evidence="12" type="ORF">CVLEPA_LOCUS31668</name>
</gene>
<feature type="compositionally biased region" description="Low complexity" evidence="10">
    <location>
        <begin position="238"/>
        <end position="249"/>
    </location>
</feature>
<dbReference type="PRINTS" id="PR00628">
    <property type="entry name" value="INSULINRSI"/>
</dbReference>
<feature type="compositionally biased region" description="Polar residues" evidence="10">
    <location>
        <begin position="1054"/>
        <end position="1069"/>
    </location>
</feature>
<evidence type="ECO:0000256" key="6">
    <source>
        <dbReference type="ARBA" id="ARBA00022782"/>
    </source>
</evidence>
<evidence type="ECO:0000313" key="12">
    <source>
        <dbReference type="EMBL" id="CAK8698201.1"/>
    </source>
</evidence>
<dbReference type="InterPro" id="IPR002404">
    <property type="entry name" value="IRS_PTB"/>
</dbReference>
<dbReference type="SMART" id="SM00233">
    <property type="entry name" value="PH"/>
    <property type="match status" value="1"/>
</dbReference>
<evidence type="ECO:0000256" key="8">
    <source>
        <dbReference type="ARBA" id="ARBA00033282"/>
    </source>
</evidence>
<feature type="region of interest" description="Disordered" evidence="10">
    <location>
        <begin position="304"/>
        <end position="328"/>
    </location>
</feature>
<dbReference type="PANTHER" id="PTHR10614:SF13">
    <property type="entry name" value="INSULIN RECEPTOR SUBSTRATE 1"/>
    <property type="match status" value="1"/>
</dbReference>
<dbReference type="InterPro" id="IPR001849">
    <property type="entry name" value="PH_domain"/>
</dbReference>
<dbReference type="EMBL" id="CAWYQH010000174">
    <property type="protein sequence ID" value="CAK8698201.1"/>
    <property type="molecule type" value="Genomic_DNA"/>
</dbReference>
<feature type="compositionally biased region" description="Low complexity" evidence="10">
    <location>
        <begin position="596"/>
        <end position="613"/>
    </location>
</feature>
<feature type="region of interest" description="Disordered" evidence="10">
    <location>
        <begin position="495"/>
        <end position="518"/>
    </location>
</feature>
<keyword evidence="5" id="KW-0677">Repeat</keyword>